<keyword evidence="5" id="KW-0119">Carbohydrate metabolism</keyword>
<comment type="caution">
    <text evidence="6">The sequence shown here is derived from an EMBL/GenBank/DDBJ whole genome shotgun (WGS) entry which is preliminary data.</text>
</comment>
<dbReference type="PANTHER" id="PTHR30246:SF1">
    <property type="entry name" value="2-DEHYDRO-3-DEOXY-6-PHOSPHOGALACTONATE ALDOLASE-RELATED"/>
    <property type="match status" value="1"/>
</dbReference>
<dbReference type="EMBL" id="BORC01000006">
    <property type="protein sequence ID" value="GIN63349.1"/>
    <property type="molecule type" value="Genomic_DNA"/>
</dbReference>
<sequence length="215" mass="23418">MNSILNDIEQNKLVSIIRSDRSNEIVEVVHSLYRGGIRIVEVTMNTPGALKGIEKIKELYPDLHVGAGTVLDSETARAAILSGASFILTPTLKQSTIEMANRYDVPIVPGVFTPTEILTAYEYGAKMVKIFPIRTLGPKFISDIKGPLQHIAIMAVGGISIENVKEYLSAGVSALGIGSSLVEDTLVHQGNYEEIEKRASKFVNIVNKVQPSNRL</sequence>
<dbReference type="Proteomes" id="UP000682111">
    <property type="component" value="Unassembled WGS sequence"/>
</dbReference>
<comment type="similarity">
    <text evidence="2">Belongs to the KHG/KDPG aldolase family.</text>
</comment>
<evidence type="ECO:0000256" key="3">
    <source>
        <dbReference type="ARBA" id="ARBA00011233"/>
    </source>
</evidence>
<dbReference type="PANTHER" id="PTHR30246">
    <property type="entry name" value="2-KETO-3-DEOXY-6-PHOSPHOGLUCONATE ALDOLASE"/>
    <property type="match status" value="1"/>
</dbReference>
<evidence type="ECO:0000313" key="6">
    <source>
        <dbReference type="EMBL" id="GIN63349.1"/>
    </source>
</evidence>
<dbReference type="NCBIfam" id="TIGR01182">
    <property type="entry name" value="eda"/>
    <property type="match status" value="1"/>
</dbReference>
<dbReference type="InterPro" id="IPR000887">
    <property type="entry name" value="Aldlse_KDPG_KHG"/>
</dbReference>
<organism evidence="6 7">
    <name type="scientific">Robertmurraya siralis</name>
    <dbReference type="NCBI Taxonomy" id="77777"/>
    <lineage>
        <taxon>Bacteria</taxon>
        <taxon>Bacillati</taxon>
        <taxon>Bacillota</taxon>
        <taxon>Bacilli</taxon>
        <taxon>Bacillales</taxon>
        <taxon>Bacillaceae</taxon>
        <taxon>Robertmurraya</taxon>
    </lineage>
</organism>
<evidence type="ECO:0000313" key="7">
    <source>
        <dbReference type="Proteomes" id="UP000682111"/>
    </source>
</evidence>
<evidence type="ECO:0000256" key="2">
    <source>
        <dbReference type="ARBA" id="ARBA00006906"/>
    </source>
</evidence>
<proteinExistence type="inferred from homology"/>
<gene>
    <name evidence="6" type="ORF">J27TS8_33420</name>
</gene>
<keyword evidence="4" id="KW-0456">Lyase</keyword>
<dbReference type="OrthoDB" id="9802667at2"/>
<dbReference type="GO" id="GO:0016829">
    <property type="term" value="F:lyase activity"/>
    <property type="evidence" value="ECO:0007669"/>
    <property type="project" value="UniProtKB-KW"/>
</dbReference>
<dbReference type="RefSeq" id="WP_137744680.1">
    <property type="nucleotide sequence ID" value="NZ_BORC01000006.1"/>
</dbReference>
<evidence type="ECO:0000256" key="1">
    <source>
        <dbReference type="ARBA" id="ARBA00004761"/>
    </source>
</evidence>
<dbReference type="InterPro" id="IPR013785">
    <property type="entry name" value="Aldolase_TIM"/>
</dbReference>
<dbReference type="CDD" id="cd00452">
    <property type="entry name" value="KDPG_aldolase"/>
    <property type="match status" value="1"/>
</dbReference>
<dbReference type="AlphaFoldDB" id="A0A920BUS6"/>
<comment type="pathway">
    <text evidence="1">Carbohydrate acid metabolism.</text>
</comment>
<keyword evidence="7" id="KW-1185">Reference proteome</keyword>
<reference evidence="6" key="1">
    <citation type="submission" date="2021-03" db="EMBL/GenBank/DDBJ databases">
        <title>Antimicrobial resistance genes in bacteria isolated from Japanese honey, and their potential for conferring macrolide and lincosamide resistance in the American foulbrood pathogen Paenibacillus larvae.</title>
        <authorList>
            <person name="Okamoto M."/>
            <person name="Kumagai M."/>
            <person name="Kanamori H."/>
            <person name="Takamatsu D."/>
        </authorList>
    </citation>
    <scope>NUCLEOTIDE SEQUENCE</scope>
    <source>
        <strain evidence="6">J27TS8</strain>
    </source>
</reference>
<dbReference type="SUPFAM" id="SSF51569">
    <property type="entry name" value="Aldolase"/>
    <property type="match status" value="1"/>
</dbReference>
<name>A0A920BUS6_9BACI</name>
<dbReference type="Gene3D" id="3.20.20.70">
    <property type="entry name" value="Aldolase class I"/>
    <property type="match status" value="1"/>
</dbReference>
<evidence type="ECO:0000256" key="5">
    <source>
        <dbReference type="ARBA" id="ARBA00023277"/>
    </source>
</evidence>
<accession>A0A920BUS6</accession>
<dbReference type="Pfam" id="PF01081">
    <property type="entry name" value="Aldolase"/>
    <property type="match status" value="1"/>
</dbReference>
<protein>
    <submittedName>
        <fullName evidence="6">2-dehydro-3-deoxy-phosphogluconate aldolase</fullName>
    </submittedName>
</protein>
<evidence type="ECO:0000256" key="4">
    <source>
        <dbReference type="ARBA" id="ARBA00023239"/>
    </source>
</evidence>
<comment type="subunit">
    <text evidence="3">Homotrimer.</text>
</comment>